<dbReference type="PANTHER" id="PTHR33418:SF1">
    <property type="entry name" value="HELICASE-ASSOCIATED DOMAIN-CONTAINING PROTEIN"/>
    <property type="match status" value="1"/>
</dbReference>
<feature type="region of interest" description="Disordered" evidence="1">
    <location>
        <begin position="103"/>
        <end position="127"/>
    </location>
</feature>
<accession>A0A7S3V7E9</accession>
<proteinExistence type="predicted"/>
<feature type="domain" description="Helicase-associated" evidence="2">
    <location>
        <begin position="295"/>
        <end position="362"/>
    </location>
</feature>
<feature type="domain" description="Helicase-associated" evidence="2">
    <location>
        <begin position="134"/>
        <end position="201"/>
    </location>
</feature>
<sequence>MITTMTKITTRPAILIATATLFPLKEDDNNNKMTTEQEYLCSSMPIQFRTKYMEEKIRLREVLMGMKDAPVENHEVENYENIGTACGTDRSLLSSSCNYPPAQISDGNGGEETKQSESIVGGDGETSTGIGLGAFEERIEELVQFKKNHGHCDVPAYDDTKSLGIWCNSTKVACRRFESGDDTRGRRINEYRLRRLRVIGFEWGRKKVYKGRVDRKSFNERFGELKIFIEINGHCRVPRYGETRQLSAWCGTVRMGVKRFELGEIMKPGTTHIDEERLKMFKDIGFDFRSPQIVKFEKWIDELKGFKEKYGHCDVPRSGKTKRLGIWFFRLRNSYRSFEKGLRHKEILIDEERLRILKEIGFDWTC</sequence>
<dbReference type="PANTHER" id="PTHR33418">
    <property type="entry name" value="HELICASE-ASSOCIATED"/>
    <property type="match status" value="1"/>
</dbReference>
<reference evidence="3" key="1">
    <citation type="submission" date="2021-01" db="EMBL/GenBank/DDBJ databases">
        <authorList>
            <person name="Corre E."/>
            <person name="Pelletier E."/>
            <person name="Niang G."/>
            <person name="Scheremetjew M."/>
            <person name="Finn R."/>
            <person name="Kale V."/>
            <person name="Holt S."/>
            <person name="Cochrane G."/>
            <person name="Meng A."/>
            <person name="Brown T."/>
            <person name="Cohen L."/>
        </authorList>
    </citation>
    <scope>NUCLEOTIDE SEQUENCE</scope>
    <source>
        <strain evidence="3">MM31A-1</strain>
    </source>
</reference>
<dbReference type="Gene3D" id="6.10.140.530">
    <property type="match status" value="2"/>
</dbReference>
<dbReference type="EMBL" id="HBIO01008336">
    <property type="protein sequence ID" value="CAE0461518.1"/>
    <property type="molecule type" value="Transcribed_RNA"/>
</dbReference>
<organism evidence="3">
    <name type="scientific">Chaetoceros debilis</name>
    <dbReference type="NCBI Taxonomy" id="122233"/>
    <lineage>
        <taxon>Eukaryota</taxon>
        <taxon>Sar</taxon>
        <taxon>Stramenopiles</taxon>
        <taxon>Ochrophyta</taxon>
        <taxon>Bacillariophyta</taxon>
        <taxon>Coscinodiscophyceae</taxon>
        <taxon>Chaetocerotophycidae</taxon>
        <taxon>Chaetocerotales</taxon>
        <taxon>Chaetocerotaceae</taxon>
        <taxon>Chaetoceros</taxon>
    </lineage>
</organism>
<dbReference type="AlphaFoldDB" id="A0A7S3V7E9"/>
<name>A0A7S3V7E9_9STRA</name>
<evidence type="ECO:0000313" key="3">
    <source>
        <dbReference type="EMBL" id="CAE0461518.1"/>
    </source>
</evidence>
<evidence type="ECO:0000256" key="1">
    <source>
        <dbReference type="SAM" id="MobiDB-lite"/>
    </source>
</evidence>
<dbReference type="Pfam" id="PF03457">
    <property type="entry name" value="HA"/>
    <property type="match status" value="3"/>
</dbReference>
<evidence type="ECO:0000259" key="2">
    <source>
        <dbReference type="Pfam" id="PF03457"/>
    </source>
</evidence>
<dbReference type="InterPro" id="IPR005114">
    <property type="entry name" value="Helicase_assoc"/>
</dbReference>
<gene>
    <name evidence="3" type="ORF">CDEB00056_LOCUS6359</name>
</gene>
<feature type="domain" description="Helicase-associated" evidence="2">
    <location>
        <begin position="215"/>
        <end position="286"/>
    </location>
</feature>
<protein>
    <recommendedName>
        <fullName evidence="2">Helicase-associated domain-containing protein</fullName>
    </recommendedName>
</protein>